<evidence type="ECO:0000313" key="1">
    <source>
        <dbReference type="EMBL" id="EKM32691.1"/>
    </source>
</evidence>
<proteinExistence type="predicted"/>
<feature type="non-terminal residue" evidence="1">
    <location>
        <position position="72"/>
    </location>
</feature>
<comment type="caution">
    <text evidence="1">The sequence shown here is derived from an EMBL/GenBank/DDBJ whole genome shotgun (WGS) entry which is preliminary data.</text>
</comment>
<dbReference type="Proteomes" id="UP000008367">
    <property type="component" value="Unassembled WGS sequence"/>
</dbReference>
<protein>
    <submittedName>
        <fullName evidence="1">Uncharacterized protein</fullName>
    </submittedName>
</protein>
<dbReference type="AlphaFoldDB" id="A0A454D214"/>
<reference evidence="1 2" key="1">
    <citation type="submission" date="2012-10" db="EMBL/GenBank/DDBJ databases">
        <title>Genome sequence of Vibrio Cholerae HENC-02.</title>
        <authorList>
            <person name="Eppinger M."/>
            <person name="Hasan N.A."/>
            <person name="Sengamalay N."/>
            <person name="Hine E."/>
            <person name="Su Q."/>
            <person name="Daugherty S.C."/>
            <person name="Young S."/>
            <person name="Sadzewicz L."/>
            <person name="Tallon L."/>
            <person name="Cebula T.A."/>
            <person name="Ravel J."/>
            <person name="Colwell R.R."/>
        </authorList>
    </citation>
    <scope>NUCLEOTIDE SEQUENCE [LARGE SCALE GENOMIC DNA]</scope>
    <source>
        <strain evidence="1 2">HENC-02</strain>
    </source>
</reference>
<organism evidence="1 2">
    <name type="scientific">Vibrio harveyi</name>
    <name type="common">Beneckea harveyi</name>
    <dbReference type="NCBI Taxonomy" id="669"/>
    <lineage>
        <taxon>Bacteria</taxon>
        <taxon>Pseudomonadati</taxon>
        <taxon>Pseudomonadota</taxon>
        <taxon>Gammaproteobacteria</taxon>
        <taxon>Vibrionales</taxon>
        <taxon>Vibrionaceae</taxon>
        <taxon>Vibrio</taxon>
    </lineage>
</organism>
<name>A0A454D214_VIBHA</name>
<gene>
    <name evidence="1" type="ORF">VCHENC02_1776A</name>
</gene>
<sequence>MLSVLVQNNHQPNQSQKVEKTFNQDNFFDAIGDVILEIKAIIAPMSSDYEVTSHRVTSISNYDDWKVISEGI</sequence>
<dbReference type="EMBL" id="AJSR01000628">
    <property type="protein sequence ID" value="EKM32691.1"/>
    <property type="molecule type" value="Genomic_DNA"/>
</dbReference>
<evidence type="ECO:0000313" key="2">
    <source>
        <dbReference type="Proteomes" id="UP000008367"/>
    </source>
</evidence>
<accession>A0A454D214</accession>